<name>A0A7S0JAN7_9EUKA</name>
<sequence length="349" mass="37941">MRMHPVNNLDVAGGTFHSTLCAAPSTYAPRACIHPQDCGGATPLVIFSHRGALGLPSDSPVVTERSLIALAHSGVPAADLDLFWTRDRTLFVGHPVAMAAHLSVADVFALSTDELELRSPGVLRGSRLLELAAGGLNLTVALDVKGQERPGYGRQLERLSRQIRSHQLESTVWMWVWSARVASRLRGSLGSLSASKRPPLVFIKPLRDVGAPARDGQSLCSSQINASDGEEFVLLGPSRACANPTLLDAAPGFHTEGSMTVMPRWSPFASRWLTWTVDEPHELQALLRLGVRYIITNRPLAQLRFVSQLRAAVCQPPAAQSSRSWSSPPPPLADRGRRRGASERLRRVE</sequence>
<evidence type="ECO:0000256" key="1">
    <source>
        <dbReference type="SAM" id="MobiDB-lite"/>
    </source>
</evidence>
<dbReference type="EMBL" id="HBER01042588">
    <property type="protein sequence ID" value="CAD8546169.1"/>
    <property type="molecule type" value="Transcribed_RNA"/>
</dbReference>
<protein>
    <recommendedName>
        <fullName evidence="3">GP-PDE domain-containing protein</fullName>
    </recommendedName>
</protein>
<organism evidence="2">
    <name type="scientific">Calcidiscus leptoporus</name>
    <dbReference type="NCBI Taxonomy" id="127549"/>
    <lineage>
        <taxon>Eukaryota</taxon>
        <taxon>Haptista</taxon>
        <taxon>Haptophyta</taxon>
        <taxon>Prymnesiophyceae</taxon>
        <taxon>Coccolithales</taxon>
        <taxon>Calcidiscaceae</taxon>
        <taxon>Calcidiscus</taxon>
    </lineage>
</organism>
<feature type="region of interest" description="Disordered" evidence="1">
    <location>
        <begin position="316"/>
        <end position="349"/>
    </location>
</feature>
<gene>
    <name evidence="2" type="ORF">CLEP1334_LOCUS21459</name>
</gene>
<reference evidence="2" key="1">
    <citation type="submission" date="2021-01" db="EMBL/GenBank/DDBJ databases">
        <authorList>
            <person name="Corre E."/>
            <person name="Pelletier E."/>
            <person name="Niang G."/>
            <person name="Scheremetjew M."/>
            <person name="Finn R."/>
            <person name="Kale V."/>
            <person name="Holt S."/>
            <person name="Cochrane G."/>
            <person name="Meng A."/>
            <person name="Brown T."/>
            <person name="Cohen L."/>
        </authorList>
    </citation>
    <scope>NUCLEOTIDE SEQUENCE</scope>
    <source>
        <strain evidence="2">RCC1130</strain>
    </source>
</reference>
<evidence type="ECO:0000313" key="2">
    <source>
        <dbReference type="EMBL" id="CAD8546169.1"/>
    </source>
</evidence>
<dbReference type="InterPro" id="IPR017946">
    <property type="entry name" value="PLC-like_Pdiesterase_TIM-brl"/>
</dbReference>
<accession>A0A7S0JAN7</accession>
<dbReference type="Gene3D" id="3.20.20.190">
    <property type="entry name" value="Phosphatidylinositol (PI) phosphodiesterase"/>
    <property type="match status" value="1"/>
</dbReference>
<feature type="compositionally biased region" description="Basic and acidic residues" evidence="1">
    <location>
        <begin position="340"/>
        <end position="349"/>
    </location>
</feature>
<dbReference type="SUPFAM" id="SSF51695">
    <property type="entry name" value="PLC-like phosphodiesterases"/>
    <property type="match status" value="1"/>
</dbReference>
<dbReference type="GO" id="GO:0008081">
    <property type="term" value="F:phosphoric diester hydrolase activity"/>
    <property type="evidence" value="ECO:0007669"/>
    <property type="project" value="InterPro"/>
</dbReference>
<proteinExistence type="predicted"/>
<feature type="compositionally biased region" description="Low complexity" evidence="1">
    <location>
        <begin position="316"/>
        <end position="326"/>
    </location>
</feature>
<dbReference type="AlphaFoldDB" id="A0A7S0JAN7"/>
<evidence type="ECO:0008006" key="3">
    <source>
        <dbReference type="Google" id="ProtNLM"/>
    </source>
</evidence>
<dbReference type="GO" id="GO:0006629">
    <property type="term" value="P:lipid metabolic process"/>
    <property type="evidence" value="ECO:0007669"/>
    <property type="project" value="InterPro"/>
</dbReference>